<keyword evidence="2" id="KW-0805">Transcription regulation</keyword>
<dbReference type="InterPro" id="IPR005119">
    <property type="entry name" value="LysR_subst-bd"/>
</dbReference>
<dbReference type="RefSeq" id="WP_089122618.1">
    <property type="nucleotide sequence ID" value="NZ_BSPV01000004.1"/>
</dbReference>
<dbReference type="Gene3D" id="1.10.10.10">
    <property type="entry name" value="Winged helix-like DNA-binding domain superfamily/Winged helix DNA-binding domain"/>
    <property type="match status" value="1"/>
</dbReference>
<evidence type="ECO:0000256" key="4">
    <source>
        <dbReference type="ARBA" id="ARBA00023163"/>
    </source>
</evidence>
<proteinExistence type="inferred from homology"/>
<evidence type="ECO:0000256" key="3">
    <source>
        <dbReference type="ARBA" id="ARBA00023125"/>
    </source>
</evidence>
<dbReference type="Pfam" id="PF03466">
    <property type="entry name" value="LysR_substrate"/>
    <property type="match status" value="1"/>
</dbReference>
<dbReference type="SUPFAM" id="SSF53850">
    <property type="entry name" value="Periplasmic binding protein-like II"/>
    <property type="match status" value="1"/>
</dbReference>
<evidence type="ECO:0000313" key="6">
    <source>
        <dbReference type="EMBL" id="GLT14192.1"/>
    </source>
</evidence>
<dbReference type="PROSITE" id="PS50931">
    <property type="entry name" value="HTH_LYSR"/>
    <property type="match status" value="1"/>
</dbReference>
<protein>
    <submittedName>
        <fullName evidence="6">Transcriptional regulator</fullName>
    </submittedName>
</protein>
<dbReference type="Proteomes" id="UP001157156">
    <property type="component" value="Unassembled WGS sequence"/>
</dbReference>
<dbReference type="Pfam" id="PF00126">
    <property type="entry name" value="HTH_1"/>
    <property type="match status" value="1"/>
</dbReference>
<reference evidence="7" key="1">
    <citation type="journal article" date="2019" name="Int. J. Syst. Evol. Microbiol.">
        <title>The Global Catalogue of Microorganisms (GCM) 10K type strain sequencing project: providing services to taxonomists for standard genome sequencing and annotation.</title>
        <authorList>
            <consortium name="The Broad Institute Genomics Platform"/>
            <consortium name="The Broad Institute Genome Sequencing Center for Infectious Disease"/>
            <person name="Wu L."/>
            <person name="Ma J."/>
        </authorList>
    </citation>
    <scope>NUCLEOTIDE SEQUENCE [LARGE SCALE GENOMIC DNA]</scope>
    <source>
        <strain evidence="7">NBRC 111146</strain>
    </source>
</reference>
<feature type="domain" description="HTH lysR-type" evidence="5">
    <location>
        <begin position="1"/>
        <end position="58"/>
    </location>
</feature>
<dbReference type="PRINTS" id="PR00039">
    <property type="entry name" value="HTHLYSR"/>
</dbReference>
<dbReference type="InterPro" id="IPR036390">
    <property type="entry name" value="WH_DNA-bd_sf"/>
</dbReference>
<evidence type="ECO:0000256" key="2">
    <source>
        <dbReference type="ARBA" id="ARBA00023015"/>
    </source>
</evidence>
<keyword evidence="3" id="KW-0238">DNA-binding</keyword>
<keyword evidence="4" id="KW-0804">Transcription</keyword>
<organism evidence="6 7">
    <name type="scientific">Vibrio algivorus</name>
    <dbReference type="NCBI Taxonomy" id="1667024"/>
    <lineage>
        <taxon>Bacteria</taxon>
        <taxon>Pseudomonadati</taxon>
        <taxon>Pseudomonadota</taxon>
        <taxon>Gammaproteobacteria</taxon>
        <taxon>Vibrionales</taxon>
        <taxon>Vibrionaceae</taxon>
        <taxon>Vibrio</taxon>
    </lineage>
</organism>
<dbReference type="PANTHER" id="PTHR30346">
    <property type="entry name" value="TRANSCRIPTIONAL DUAL REGULATOR HCAR-RELATED"/>
    <property type="match status" value="1"/>
</dbReference>
<dbReference type="InterPro" id="IPR036388">
    <property type="entry name" value="WH-like_DNA-bd_sf"/>
</dbReference>
<keyword evidence="7" id="KW-1185">Reference proteome</keyword>
<dbReference type="Gene3D" id="3.40.190.10">
    <property type="entry name" value="Periplasmic binding protein-like II"/>
    <property type="match status" value="2"/>
</dbReference>
<evidence type="ECO:0000256" key="1">
    <source>
        <dbReference type="ARBA" id="ARBA00009437"/>
    </source>
</evidence>
<comment type="similarity">
    <text evidence="1">Belongs to the LysR transcriptional regulatory family.</text>
</comment>
<sequence length="303" mass="33810">MDIKQLKSFISVAKHQSFSDAAKQLHTVQPAISRHISALESELGVTLFQRNSRDVTITQAGEQLLKDASAILALTEQAKTQVKRAHSGQLGTLNIAHLSSACLAFMAKLVRLYKAQFPHVHITLFEMTATEQIEALKKDQIDISFSRPLPNAIADDYFKHDIYIDKLVAIVNENHPLATATSITISKLKEDPFIIFNRDEALGLFDETIMLCKQAGFSPNIISQPRHMQTLVTEVAAGLGVAIAPYCLRKLYSEGCHFIEIENTNSYIPVQLQYKQSNQSATTRAFVDIALNTREEIQRLMAD</sequence>
<dbReference type="SUPFAM" id="SSF46785">
    <property type="entry name" value="Winged helix' DNA-binding domain"/>
    <property type="match status" value="1"/>
</dbReference>
<comment type="caution">
    <text evidence="6">The sequence shown here is derived from an EMBL/GenBank/DDBJ whole genome shotgun (WGS) entry which is preliminary data.</text>
</comment>
<accession>A0ABQ6EMR9</accession>
<evidence type="ECO:0000259" key="5">
    <source>
        <dbReference type="PROSITE" id="PS50931"/>
    </source>
</evidence>
<evidence type="ECO:0000313" key="7">
    <source>
        <dbReference type="Proteomes" id="UP001157156"/>
    </source>
</evidence>
<gene>
    <name evidence="6" type="ORF">GCM10007931_11670</name>
</gene>
<dbReference type="EMBL" id="BSPV01000004">
    <property type="protein sequence ID" value="GLT14192.1"/>
    <property type="molecule type" value="Genomic_DNA"/>
</dbReference>
<dbReference type="PANTHER" id="PTHR30346:SF28">
    <property type="entry name" value="HTH-TYPE TRANSCRIPTIONAL REGULATOR CYNR"/>
    <property type="match status" value="1"/>
</dbReference>
<dbReference type="InterPro" id="IPR000847">
    <property type="entry name" value="LysR_HTH_N"/>
</dbReference>
<name>A0ABQ6EMR9_9VIBR</name>
<dbReference type="CDD" id="cd08414">
    <property type="entry name" value="PBP2_LTTR_aromatics_like"/>
    <property type="match status" value="1"/>
</dbReference>